<dbReference type="RefSeq" id="WP_148338321.1">
    <property type="nucleotide sequence ID" value="NZ_LR699119.1"/>
</dbReference>
<organism evidence="14 15">
    <name type="scientific">Aquicella siphonis</name>
    <dbReference type="NCBI Taxonomy" id="254247"/>
    <lineage>
        <taxon>Bacteria</taxon>
        <taxon>Pseudomonadati</taxon>
        <taxon>Pseudomonadota</taxon>
        <taxon>Gammaproteobacteria</taxon>
        <taxon>Legionellales</taxon>
        <taxon>Coxiellaceae</taxon>
        <taxon>Aquicella</taxon>
    </lineage>
</organism>
<keyword evidence="7 13" id="KW-0671">Queuosine biosynthesis</keyword>
<dbReference type="GO" id="GO:0005737">
    <property type="term" value="C:cytoplasm"/>
    <property type="evidence" value="ECO:0007669"/>
    <property type="project" value="UniProtKB-SubCell"/>
</dbReference>
<keyword evidence="4 13" id="KW-0963">Cytoplasm</keyword>
<evidence type="ECO:0000256" key="12">
    <source>
        <dbReference type="ARBA" id="ARBA00076160"/>
    </source>
</evidence>
<evidence type="ECO:0000256" key="13">
    <source>
        <dbReference type="HAMAP-Rule" id="MF_00113"/>
    </source>
</evidence>
<dbReference type="InterPro" id="IPR042119">
    <property type="entry name" value="QueA_dom2"/>
</dbReference>
<dbReference type="Gene3D" id="2.40.10.240">
    <property type="entry name" value="QueA-like"/>
    <property type="match status" value="1"/>
</dbReference>
<comment type="subcellular location">
    <subcellularLocation>
        <location evidence="1 13">Cytoplasm</location>
    </subcellularLocation>
</comment>
<keyword evidence="14" id="KW-0413">Isomerase</keyword>
<dbReference type="PANTHER" id="PTHR30307:SF0">
    <property type="entry name" value="S-ADENOSYLMETHIONINE:TRNA RIBOSYLTRANSFERASE-ISOMERASE"/>
    <property type="match status" value="1"/>
</dbReference>
<dbReference type="OrthoDB" id="9805933at2"/>
<evidence type="ECO:0000256" key="8">
    <source>
        <dbReference type="ARBA" id="ARBA00052751"/>
    </source>
</evidence>
<dbReference type="AlphaFoldDB" id="A0A5E4PEG3"/>
<dbReference type="PANTHER" id="PTHR30307">
    <property type="entry name" value="S-ADENOSYLMETHIONINE:TRNA RIBOSYLTRANSFERASE-ISOMERASE"/>
    <property type="match status" value="1"/>
</dbReference>
<sequence>MQLSDFNFDLPPELIARYPLEKRSASRLICLESRSNSICHRYFPAILELIEEGDLLVFNDTRVIPARLRGRKSTGGEVEILVERILDEKRILAQVRSSKPLRLGSYLSLTNYQFLEVTDRQNQFYELRYNNERESILEMIESIGQIPLPPYMQRSAEEEDRERYQTVYARHKGSVAAPTAGLHFDQDLLRHLQDKKIEMGYLTLHIGAGTFAPVRVNQIQEHVMHPEYLEVSPELCANILAAKARGKRVIAVGTTSLRALETAMQSGTAQPYRGETSIFIYPGYQFRCVDALITNLHLPRSTLLMLVCAFGGYAKVMQAYQDAVRHAYRFYSYGDAMWIEKAESF</sequence>
<evidence type="ECO:0000256" key="6">
    <source>
        <dbReference type="ARBA" id="ARBA00022691"/>
    </source>
</evidence>
<proteinExistence type="inferred from homology"/>
<evidence type="ECO:0000313" key="14">
    <source>
        <dbReference type="EMBL" id="VVC75224.1"/>
    </source>
</evidence>
<comment type="function">
    <text evidence="13">Transfers and isomerizes the ribose moiety from AdoMet to the 7-aminomethyl group of 7-deazaguanine (preQ1-tRNA) to give epoxyqueuosine (oQ-tRNA).</text>
</comment>
<dbReference type="UniPathway" id="UPA00392"/>
<dbReference type="SUPFAM" id="SSF111337">
    <property type="entry name" value="QueA-like"/>
    <property type="match status" value="1"/>
</dbReference>
<dbReference type="NCBIfam" id="NF001140">
    <property type="entry name" value="PRK00147.1"/>
    <property type="match status" value="1"/>
</dbReference>
<dbReference type="Gene3D" id="3.40.1780.10">
    <property type="entry name" value="QueA-like"/>
    <property type="match status" value="1"/>
</dbReference>
<comment type="pathway">
    <text evidence="2 13">tRNA modification; tRNA-queuosine biosynthesis.</text>
</comment>
<dbReference type="InterPro" id="IPR042118">
    <property type="entry name" value="QueA_dom1"/>
</dbReference>
<evidence type="ECO:0000256" key="9">
    <source>
        <dbReference type="ARBA" id="ARBA00061210"/>
    </source>
</evidence>
<dbReference type="Proteomes" id="UP000324194">
    <property type="component" value="Chromosome 1"/>
</dbReference>
<dbReference type="KEGG" id="asip:AQUSIP_05120"/>
<accession>A0A5E4PEG3</accession>
<name>A0A5E4PEG3_9COXI</name>
<dbReference type="HAMAP" id="MF_00113">
    <property type="entry name" value="QueA"/>
    <property type="match status" value="1"/>
</dbReference>
<protein>
    <recommendedName>
        <fullName evidence="11 13">S-adenosylmethionine:tRNA ribosyltransferase-isomerase</fullName>
        <ecNumber evidence="10 13">2.4.99.17</ecNumber>
    </recommendedName>
    <alternativeName>
        <fullName evidence="12 13">Queuosine biosynthesis protein QueA</fullName>
    </alternativeName>
</protein>
<comment type="similarity">
    <text evidence="9 13">Belongs to the QueA family.</text>
</comment>
<evidence type="ECO:0000256" key="2">
    <source>
        <dbReference type="ARBA" id="ARBA00004691"/>
    </source>
</evidence>
<dbReference type="EC" id="2.4.99.17" evidence="10 13"/>
<dbReference type="FunFam" id="3.40.1780.10:FF:000001">
    <property type="entry name" value="S-adenosylmethionine:tRNA ribosyltransferase-isomerase"/>
    <property type="match status" value="1"/>
</dbReference>
<evidence type="ECO:0000256" key="11">
    <source>
        <dbReference type="ARBA" id="ARBA00069325"/>
    </source>
</evidence>
<dbReference type="GO" id="GO:0051075">
    <property type="term" value="F:S-adenosylmethionine:tRNA ribosyltransferase-isomerase activity"/>
    <property type="evidence" value="ECO:0007669"/>
    <property type="project" value="UniProtKB-EC"/>
</dbReference>
<dbReference type="InterPro" id="IPR003699">
    <property type="entry name" value="QueA"/>
</dbReference>
<reference evidence="14 15" key="1">
    <citation type="submission" date="2019-08" db="EMBL/GenBank/DDBJ databases">
        <authorList>
            <person name="Guy L."/>
        </authorList>
    </citation>
    <scope>NUCLEOTIDE SEQUENCE [LARGE SCALE GENOMIC DNA]</scope>
    <source>
        <strain evidence="14 15">SGT-108</strain>
    </source>
</reference>
<evidence type="ECO:0000256" key="3">
    <source>
        <dbReference type="ARBA" id="ARBA00011245"/>
    </source>
</evidence>
<evidence type="ECO:0000256" key="1">
    <source>
        <dbReference type="ARBA" id="ARBA00004496"/>
    </source>
</evidence>
<evidence type="ECO:0000256" key="7">
    <source>
        <dbReference type="ARBA" id="ARBA00022785"/>
    </source>
</evidence>
<evidence type="ECO:0000256" key="5">
    <source>
        <dbReference type="ARBA" id="ARBA00022679"/>
    </source>
</evidence>
<comment type="subunit">
    <text evidence="3 13">Monomer.</text>
</comment>
<gene>
    <name evidence="13 14" type="primary">queA</name>
    <name evidence="14" type="ORF">AQUSIP_05120</name>
</gene>
<dbReference type="GO" id="GO:0008616">
    <property type="term" value="P:tRNA queuosine(34) biosynthetic process"/>
    <property type="evidence" value="ECO:0007669"/>
    <property type="project" value="UniProtKB-UniRule"/>
</dbReference>
<keyword evidence="15" id="KW-1185">Reference proteome</keyword>
<evidence type="ECO:0000256" key="10">
    <source>
        <dbReference type="ARBA" id="ARBA00066503"/>
    </source>
</evidence>
<comment type="catalytic activity">
    <reaction evidence="8 13">
        <text>7-aminomethyl-7-carbaguanosine(34) in tRNA + S-adenosyl-L-methionine = epoxyqueuosine(34) in tRNA + adenine + L-methionine + 2 H(+)</text>
        <dbReference type="Rhea" id="RHEA:32155"/>
        <dbReference type="Rhea" id="RHEA-COMP:10342"/>
        <dbReference type="Rhea" id="RHEA-COMP:18582"/>
        <dbReference type="ChEBI" id="CHEBI:15378"/>
        <dbReference type="ChEBI" id="CHEBI:16708"/>
        <dbReference type="ChEBI" id="CHEBI:57844"/>
        <dbReference type="ChEBI" id="CHEBI:59789"/>
        <dbReference type="ChEBI" id="CHEBI:82833"/>
        <dbReference type="ChEBI" id="CHEBI:194443"/>
        <dbReference type="EC" id="2.4.99.17"/>
    </reaction>
</comment>
<evidence type="ECO:0000256" key="4">
    <source>
        <dbReference type="ARBA" id="ARBA00022490"/>
    </source>
</evidence>
<dbReference type="Pfam" id="PF02547">
    <property type="entry name" value="Queuosine_synth"/>
    <property type="match status" value="1"/>
</dbReference>
<keyword evidence="6 13" id="KW-0949">S-adenosyl-L-methionine</keyword>
<evidence type="ECO:0000313" key="15">
    <source>
        <dbReference type="Proteomes" id="UP000324194"/>
    </source>
</evidence>
<dbReference type="EMBL" id="LR699119">
    <property type="protein sequence ID" value="VVC75224.1"/>
    <property type="molecule type" value="Genomic_DNA"/>
</dbReference>
<keyword evidence="5 13" id="KW-0808">Transferase</keyword>
<dbReference type="InterPro" id="IPR036100">
    <property type="entry name" value="QueA_sf"/>
</dbReference>
<dbReference type="NCBIfam" id="TIGR00113">
    <property type="entry name" value="queA"/>
    <property type="match status" value="1"/>
</dbReference>